<protein>
    <submittedName>
        <fullName evidence="1">Uncharacterized protein</fullName>
    </submittedName>
</protein>
<proteinExistence type="predicted"/>
<evidence type="ECO:0000313" key="2">
    <source>
        <dbReference type="Proteomes" id="UP000077202"/>
    </source>
</evidence>
<dbReference type="EMBL" id="LVLJ01000695">
    <property type="protein sequence ID" value="OAE33055.1"/>
    <property type="molecule type" value="Genomic_DNA"/>
</dbReference>
<sequence>MGTGEDPSAEEIQSGGINAADMLCEQVIHLLQYLENKLEKCATVDLRERLEASQVACNEESRRVDELTTDLEKKDQAHAVEVAEKVNALKKCEATRILDQEVIERLEAKCNEMRCQRSSAKEKLCEMEAKLSEAEEKNMQLVTQTNDALIKKVNWCQRGFVLWQIETQKWLELRDLERRATAMIVCSVSGQRQLAMKLDAFLTSSCEAMANLELKLTDILRRLGLDQKSDSTATADSAGGMLVWSSH</sequence>
<dbReference type="Proteomes" id="UP000077202">
    <property type="component" value="Unassembled WGS sequence"/>
</dbReference>
<dbReference type="AlphaFoldDB" id="A0A176WL06"/>
<evidence type="ECO:0000313" key="1">
    <source>
        <dbReference type="EMBL" id="OAE33055.1"/>
    </source>
</evidence>
<organism evidence="1 2">
    <name type="scientific">Marchantia polymorpha subsp. ruderalis</name>
    <dbReference type="NCBI Taxonomy" id="1480154"/>
    <lineage>
        <taxon>Eukaryota</taxon>
        <taxon>Viridiplantae</taxon>
        <taxon>Streptophyta</taxon>
        <taxon>Embryophyta</taxon>
        <taxon>Marchantiophyta</taxon>
        <taxon>Marchantiopsida</taxon>
        <taxon>Marchantiidae</taxon>
        <taxon>Marchantiales</taxon>
        <taxon>Marchantiaceae</taxon>
        <taxon>Marchantia</taxon>
    </lineage>
</organism>
<accession>A0A176WL06</accession>
<comment type="caution">
    <text evidence="1">The sequence shown here is derived from an EMBL/GenBank/DDBJ whole genome shotgun (WGS) entry which is preliminary data.</text>
</comment>
<keyword evidence="2" id="KW-1185">Reference proteome</keyword>
<name>A0A176WL06_MARPO</name>
<gene>
    <name evidence="1" type="ORF">AXG93_1913s1570</name>
</gene>
<reference evidence="1" key="1">
    <citation type="submission" date="2016-03" db="EMBL/GenBank/DDBJ databases">
        <title>Mechanisms controlling the formation of the plant cell surface in tip-growing cells are functionally conserved among land plants.</title>
        <authorList>
            <person name="Honkanen S."/>
            <person name="Jones V.A."/>
            <person name="Morieri G."/>
            <person name="Champion C."/>
            <person name="Hetherington A.J."/>
            <person name="Kelly S."/>
            <person name="Saint-Marcoux D."/>
            <person name="Proust H."/>
            <person name="Prescott H."/>
            <person name="Dolan L."/>
        </authorList>
    </citation>
    <scope>NUCLEOTIDE SEQUENCE [LARGE SCALE GENOMIC DNA]</scope>
    <source>
        <tissue evidence="1">Whole gametophyte</tissue>
    </source>
</reference>